<evidence type="ECO:0000256" key="1">
    <source>
        <dbReference type="SAM" id="MobiDB-lite"/>
    </source>
</evidence>
<proteinExistence type="predicted"/>
<feature type="compositionally biased region" description="Basic and acidic residues" evidence="1">
    <location>
        <begin position="54"/>
        <end position="74"/>
    </location>
</feature>
<gene>
    <name evidence="2" type="ORF">OHU69_49180</name>
</gene>
<dbReference type="AlphaFoldDB" id="A0AAU1UM12"/>
<sequence length="83" mass="9666">MEISHETIYRSVYTARWKVIPREVCKRLRTGRPIRTNKRHTVKGQWRSQITDARPLEERPQAAEDRSEPGHLEGDLVIGSNNS</sequence>
<evidence type="ECO:0008006" key="3">
    <source>
        <dbReference type="Google" id="ProtNLM"/>
    </source>
</evidence>
<feature type="region of interest" description="Disordered" evidence="1">
    <location>
        <begin position="37"/>
        <end position="83"/>
    </location>
</feature>
<accession>A0AAU1UM12</accession>
<reference evidence="2" key="1">
    <citation type="submission" date="2022-10" db="EMBL/GenBank/DDBJ databases">
        <title>The complete genomes of actinobacterial strains from the NBC collection.</title>
        <authorList>
            <person name="Joergensen T.S."/>
            <person name="Alvarez Arevalo M."/>
            <person name="Sterndorff E.B."/>
            <person name="Faurdal D."/>
            <person name="Vuksanovic O."/>
            <person name="Mourched A.-S."/>
            <person name="Charusanti P."/>
            <person name="Shaw S."/>
            <person name="Blin K."/>
            <person name="Weber T."/>
        </authorList>
    </citation>
    <scope>NUCLEOTIDE SEQUENCE</scope>
    <source>
        <strain evidence="2">NBC_00119</strain>
    </source>
</reference>
<dbReference type="EMBL" id="CP108195">
    <property type="protein sequence ID" value="WTS18256.1"/>
    <property type="molecule type" value="Genomic_DNA"/>
</dbReference>
<evidence type="ECO:0000313" key="2">
    <source>
        <dbReference type="EMBL" id="WTS18256.1"/>
    </source>
</evidence>
<protein>
    <recommendedName>
        <fullName evidence="3">Transposase</fullName>
    </recommendedName>
</protein>
<organism evidence="2">
    <name type="scientific">Streptomyces sp. NBC_00119</name>
    <dbReference type="NCBI Taxonomy" id="2975659"/>
    <lineage>
        <taxon>Bacteria</taxon>
        <taxon>Bacillati</taxon>
        <taxon>Actinomycetota</taxon>
        <taxon>Actinomycetes</taxon>
        <taxon>Kitasatosporales</taxon>
        <taxon>Streptomycetaceae</taxon>
        <taxon>Streptomyces</taxon>
    </lineage>
</organism>
<name>A0AAU1UM12_9ACTN</name>